<evidence type="ECO:0008006" key="3">
    <source>
        <dbReference type="Google" id="ProtNLM"/>
    </source>
</evidence>
<evidence type="ECO:0000313" key="2">
    <source>
        <dbReference type="Proteomes" id="UP000033588"/>
    </source>
</evidence>
<dbReference type="EMBL" id="LACC01000062">
    <property type="protein sequence ID" value="KJZ33743.1"/>
    <property type="molecule type" value="Genomic_DNA"/>
</dbReference>
<proteinExistence type="predicted"/>
<feature type="non-terminal residue" evidence="1">
    <location>
        <position position="1"/>
    </location>
</feature>
<accession>A0A0F4SNH6</accession>
<comment type="caution">
    <text evidence="1">The sequence shown here is derived from an EMBL/GenBank/DDBJ whole genome shotgun (WGS) entry which is preliminary data.</text>
</comment>
<sequence>IDFPEVKSTWLGGAAFPVSLGFNPINTLDSGYGLGWNLNLTQFTPHDSILALSTGETYKVTGSGATPDIKEKKLDSFHFENLGNDRYRVLHKSGLVEVLQVGGSSNDRVALPVEIYSASGHLITLVYASFRGGQRLQSISDAQGELLRINRPNDTRVEVLARPNDGPGGGPLARYEMNLNASGWVTSVVLPTADKASWRFAYGNGPIRGILCLHEVKTPVGGRETIDYSDTGHPYPGGISRPNLPRVTRHRSYPGFDQPTIQVDYSYTARNFLGAGASVSWEDGMDPLYKVASSYEYGCVASLMDGTTVVRQVERTFNRFHLLTEEKTTQQQCVKRIKTEYYAQDIPFEQQVAQFQLPRKVTTSWEMANDATQYRDEVALTAYDGYGNQTEQVEPNGIKTTYTYYPKAGEDGCPPDRFVRNLKDTVMTPSPDGAAGAPTLRTRLRYAAHKPLTGSGLQDWLAIESETLVHLDGSNETLLQETRRSYHELPGDAFLHGRPVTQQTTLNGKTSTTSYQYERLPSALAGETVLQTTET</sequence>
<dbReference type="PATRIC" id="fig|294.132.peg.5421"/>
<dbReference type="Proteomes" id="UP000033588">
    <property type="component" value="Unassembled WGS sequence"/>
</dbReference>
<name>A0A0F4SNH6_PSEFL</name>
<evidence type="ECO:0000313" key="1">
    <source>
        <dbReference type="EMBL" id="KJZ33743.1"/>
    </source>
</evidence>
<dbReference type="AlphaFoldDB" id="A0A0F4SNH6"/>
<organism evidence="1 2">
    <name type="scientific">Pseudomonas fluorescens</name>
    <dbReference type="NCBI Taxonomy" id="294"/>
    <lineage>
        <taxon>Bacteria</taxon>
        <taxon>Pseudomonadati</taxon>
        <taxon>Pseudomonadota</taxon>
        <taxon>Gammaproteobacteria</taxon>
        <taxon>Pseudomonadales</taxon>
        <taxon>Pseudomonadaceae</taxon>
        <taxon>Pseudomonas</taxon>
    </lineage>
</organism>
<protein>
    <recommendedName>
        <fullName evidence="3">Sugar-binding protein</fullName>
    </recommendedName>
</protein>
<gene>
    <name evidence="1" type="ORF">VC35_27920</name>
</gene>
<reference evidence="1 2" key="1">
    <citation type="submission" date="2015-03" db="EMBL/GenBank/DDBJ databases">
        <title>Comparative genomics of Pseudomonas insights into diversity of traits involved in vanlence and defense.</title>
        <authorList>
            <person name="Qin Y."/>
        </authorList>
    </citation>
    <scope>NUCLEOTIDE SEQUENCE [LARGE SCALE GENOMIC DNA]</scope>
    <source>
        <strain evidence="1 2">C8</strain>
    </source>
</reference>
<feature type="non-terminal residue" evidence="1">
    <location>
        <position position="535"/>
    </location>
</feature>